<feature type="compositionally biased region" description="Basic residues" evidence="1">
    <location>
        <begin position="95"/>
        <end position="110"/>
    </location>
</feature>
<name>A0A6D2JKX6_9BRAS</name>
<dbReference type="OrthoDB" id="1295485at2759"/>
<protein>
    <submittedName>
        <fullName evidence="2">Uncharacterized protein</fullName>
    </submittedName>
</protein>
<sequence length="165" mass="18364">MWTVKPAPMPVQFLTGRTGAVSVGDSQPPPRNYDGIRHRFCNFATKSHTSETKSVGRLGQQILLSSAESNPSKPISKEKQMSGSDVLWAIQRATAQRKRSTADKQRKKKITSVELSSSAAESSEDNGGSNAVDYSNVRPLRIKSDWGHRLEEFEKILKEFQDTEL</sequence>
<feature type="compositionally biased region" description="Polar residues" evidence="1">
    <location>
        <begin position="62"/>
        <end position="73"/>
    </location>
</feature>
<evidence type="ECO:0000256" key="1">
    <source>
        <dbReference type="SAM" id="MobiDB-lite"/>
    </source>
</evidence>
<gene>
    <name evidence="2" type="ORF">MERR_LOCUS31575</name>
</gene>
<dbReference type="EMBL" id="CACVBM020001296">
    <property type="protein sequence ID" value="CAA7044340.1"/>
    <property type="molecule type" value="Genomic_DNA"/>
</dbReference>
<dbReference type="PANTHER" id="PTHR37728:SF1">
    <property type="entry name" value="OS06G0132300 PROTEIN"/>
    <property type="match status" value="1"/>
</dbReference>
<dbReference type="PANTHER" id="PTHR37728">
    <property type="entry name" value="BNAA04G26730D PROTEIN"/>
    <property type="match status" value="1"/>
</dbReference>
<comment type="caution">
    <text evidence="2">The sequence shown here is derived from an EMBL/GenBank/DDBJ whole genome shotgun (WGS) entry which is preliminary data.</text>
</comment>
<accession>A0A6D2JKX6</accession>
<feature type="region of interest" description="Disordered" evidence="1">
    <location>
        <begin position="62"/>
        <end position="134"/>
    </location>
</feature>
<evidence type="ECO:0000313" key="3">
    <source>
        <dbReference type="Proteomes" id="UP000467841"/>
    </source>
</evidence>
<dbReference type="AlphaFoldDB" id="A0A6D2JKX6"/>
<proteinExistence type="predicted"/>
<dbReference type="Proteomes" id="UP000467841">
    <property type="component" value="Unassembled WGS sequence"/>
</dbReference>
<evidence type="ECO:0000313" key="2">
    <source>
        <dbReference type="EMBL" id="CAA7044340.1"/>
    </source>
</evidence>
<organism evidence="2 3">
    <name type="scientific">Microthlaspi erraticum</name>
    <dbReference type="NCBI Taxonomy" id="1685480"/>
    <lineage>
        <taxon>Eukaryota</taxon>
        <taxon>Viridiplantae</taxon>
        <taxon>Streptophyta</taxon>
        <taxon>Embryophyta</taxon>
        <taxon>Tracheophyta</taxon>
        <taxon>Spermatophyta</taxon>
        <taxon>Magnoliopsida</taxon>
        <taxon>eudicotyledons</taxon>
        <taxon>Gunneridae</taxon>
        <taxon>Pentapetalae</taxon>
        <taxon>rosids</taxon>
        <taxon>malvids</taxon>
        <taxon>Brassicales</taxon>
        <taxon>Brassicaceae</taxon>
        <taxon>Coluteocarpeae</taxon>
        <taxon>Microthlaspi</taxon>
    </lineage>
</organism>
<keyword evidence="3" id="KW-1185">Reference proteome</keyword>
<reference evidence="2" key="1">
    <citation type="submission" date="2020-01" db="EMBL/GenBank/DDBJ databases">
        <authorList>
            <person name="Mishra B."/>
        </authorList>
    </citation>
    <scope>NUCLEOTIDE SEQUENCE [LARGE SCALE GENOMIC DNA]</scope>
</reference>